<feature type="compositionally biased region" description="Basic and acidic residues" evidence="1">
    <location>
        <begin position="213"/>
        <end position="227"/>
    </location>
</feature>
<keyword evidence="2" id="KW-0812">Transmembrane</keyword>
<feature type="compositionally biased region" description="Polar residues" evidence="1">
    <location>
        <begin position="142"/>
        <end position="160"/>
    </location>
</feature>
<evidence type="ECO:0000313" key="5">
    <source>
        <dbReference type="Proteomes" id="UP000054928"/>
    </source>
</evidence>
<evidence type="ECO:0000256" key="1">
    <source>
        <dbReference type="SAM" id="MobiDB-lite"/>
    </source>
</evidence>
<protein>
    <recommendedName>
        <fullName evidence="6">RxLR-like protein</fullName>
    </recommendedName>
</protein>
<dbReference type="OrthoDB" id="168466at2759"/>
<feature type="region of interest" description="Disordered" evidence="1">
    <location>
        <begin position="361"/>
        <end position="416"/>
    </location>
</feature>
<feature type="compositionally biased region" description="Basic and acidic residues" evidence="1">
    <location>
        <begin position="239"/>
        <end position="253"/>
    </location>
</feature>
<reference evidence="5" key="1">
    <citation type="submission" date="2014-09" db="EMBL/GenBank/DDBJ databases">
        <authorList>
            <person name="Sharma Rahul"/>
            <person name="Thines Marco"/>
        </authorList>
    </citation>
    <scope>NUCLEOTIDE SEQUENCE [LARGE SCALE GENOMIC DNA]</scope>
</reference>
<dbReference type="RefSeq" id="XP_024574817.1">
    <property type="nucleotide sequence ID" value="XM_024723885.1"/>
</dbReference>
<feature type="compositionally biased region" description="Polar residues" evidence="1">
    <location>
        <begin position="228"/>
        <end position="238"/>
    </location>
</feature>
<evidence type="ECO:0000256" key="3">
    <source>
        <dbReference type="SAM" id="SignalP"/>
    </source>
</evidence>
<feature type="region of interest" description="Disordered" evidence="1">
    <location>
        <begin position="99"/>
        <end position="294"/>
    </location>
</feature>
<dbReference type="EMBL" id="CCYD01000322">
    <property type="protein sequence ID" value="CEG38448.1"/>
    <property type="molecule type" value="Genomic_DNA"/>
</dbReference>
<proteinExistence type="predicted"/>
<accession>A0A0P1AC90</accession>
<keyword evidence="2" id="KW-1133">Transmembrane helix</keyword>
<sequence>MFRRNTSLAVFIAVIAVQVVSFRNISAEPSICNKAEECYVDGSSSNLCNRSEKKCDRCISEMESDSLWTTIGFSTNYACYAFNDDGDCPYGTTKCSAKMQASETTETTETTETYENSTQGSDAKGTFVENSLQSNLSANSSRMNNKSSTFSDLNESTASSILIPKNKKVTLTTPEDTSSSGSMLKSPKLKPIQMEPEESEYEQESPESSTSDSKGDVLESDTIKTDETGNGYSAVQHQIETRSAKNVMSDRESVSATVAPVIPKQSEEALVESTPVERKADRSNMSSGNNSSVSNQMGLIIGVVGGAVVLIAVAGFVAWKRKDEDDDSDDDDSAFSPTKPAANQGMAAPYSVSNATTAYSTNATYPSQPPNDAHNYGNQYSNPYNNKNYDGGSYANNYHGNSSNQYPVPSGYGSPGSIDMDDEQLRRTDSILGGTGVMLSTKTGGAPFALSGGPSPTYSDASDDARDKERKKTRHKRTSSVEF</sequence>
<feature type="compositionally biased region" description="Polar residues" evidence="1">
    <location>
        <begin position="376"/>
        <end position="407"/>
    </location>
</feature>
<keyword evidence="2" id="KW-0472">Membrane</keyword>
<dbReference type="GeneID" id="36403577"/>
<evidence type="ECO:0000256" key="2">
    <source>
        <dbReference type="SAM" id="Phobius"/>
    </source>
</evidence>
<feature type="transmembrane region" description="Helical" evidence="2">
    <location>
        <begin position="297"/>
        <end position="319"/>
    </location>
</feature>
<feature type="region of interest" description="Disordered" evidence="1">
    <location>
        <begin position="322"/>
        <end position="349"/>
    </location>
</feature>
<feature type="compositionally biased region" description="Basic residues" evidence="1">
    <location>
        <begin position="471"/>
        <end position="483"/>
    </location>
</feature>
<feature type="compositionally biased region" description="Low complexity" evidence="1">
    <location>
        <begin position="130"/>
        <end position="141"/>
    </location>
</feature>
<feature type="compositionally biased region" description="Acidic residues" evidence="1">
    <location>
        <begin position="195"/>
        <end position="205"/>
    </location>
</feature>
<keyword evidence="3" id="KW-0732">Signal</keyword>
<evidence type="ECO:0008006" key="6">
    <source>
        <dbReference type="Google" id="ProtNLM"/>
    </source>
</evidence>
<feature type="compositionally biased region" description="Polar residues" evidence="1">
    <location>
        <begin position="169"/>
        <end position="183"/>
    </location>
</feature>
<dbReference type="OMA" id="PANQDVW"/>
<evidence type="ECO:0000313" key="4">
    <source>
        <dbReference type="EMBL" id="CEG38448.1"/>
    </source>
</evidence>
<dbReference type="AlphaFoldDB" id="A0A0P1AC90"/>
<feature type="compositionally biased region" description="Acidic residues" evidence="1">
    <location>
        <begin position="324"/>
        <end position="333"/>
    </location>
</feature>
<feature type="compositionally biased region" description="Low complexity" evidence="1">
    <location>
        <begin position="103"/>
        <end position="113"/>
    </location>
</feature>
<dbReference type="STRING" id="4781.A0A0P1AC90"/>
<organism evidence="4 5">
    <name type="scientific">Plasmopara halstedii</name>
    <name type="common">Downy mildew of sunflower</name>
    <dbReference type="NCBI Taxonomy" id="4781"/>
    <lineage>
        <taxon>Eukaryota</taxon>
        <taxon>Sar</taxon>
        <taxon>Stramenopiles</taxon>
        <taxon>Oomycota</taxon>
        <taxon>Peronosporomycetes</taxon>
        <taxon>Peronosporales</taxon>
        <taxon>Peronosporaceae</taxon>
        <taxon>Plasmopara</taxon>
    </lineage>
</organism>
<feature type="region of interest" description="Disordered" evidence="1">
    <location>
        <begin position="436"/>
        <end position="483"/>
    </location>
</feature>
<feature type="compositionally biased region" description="Low complexity" evidence="1">
    <location>
        <begin position="283"/>
        <end position="294"/>
    </location>
</feature>
<keyword evidence="5" id="KW-1185">Reference proteome</keyword>
<feature type="signal peptide" evidence="3">
    <location>
        <begin position="1"/>
        <end position="27"/>
    </location>
</feature>
<dbReference type="Proteomes" id="UP000054928">
    <property type="component" value="Unassembled WGS sequence"/>
</dbReference>
<name>A0A0P1AC90_PLAHL</name>
<feature type="chain" id="PRO_5006058551" description="RxLR-like protein" evidence="3">
    <location>
        <begin position="28"/>
        <end position="483"/>
    </location>
</feature>